<keyword evidence="2" id="KW-1185">Reference proteome</keyword>
<evidence type="ECO:0000313" key="1">
    <source>
        <dbReference type="EMBL" id="TDX86312.1"/>
    </source>
</evidence>
<dbReference type="OrthoDB" id="766447at2"/>
<sequence>MPRSTKILLLCCVSLFLFSCKENEREKQLDARERLLSEKENVFSQKEAEFDALLKMRDSLYAKKIDSVVIPTWPEEILGKWNGKVICTESTCSDYVIGDQRTDVWEFVNDSLQTSVNVYSKNNLVRTYAGKLENNEIKLNFRTDSTSSKLVDMNIRLNEISPEKIRGRRMITVNNNCSAVFSVELVRPSK</sequence>
<name>A0A4R8I8E6_9FLAO</name>
<comment type="caution">
    <text evidence="1">The sequence shown here is derived from an EMBL/GenBank/DDBJ whole genome shotgun (WGS) entry which is preliminary data.</text>
</comment>
<gene>
    <name evidence="1" type="ORF">B0I22_0425</name>
</gene>
<dbReference type="Proteomes" id="UP000295313">
    <property type="component" value="Unassembled WGS sequence"/>
</dbReference>
<dbReference type="EMBL" id="SOEO01000001">
    <property type="protein sequence ID" value="TDX86312.1"/>
    <property type="molecule type" value="Genomic_DNA"/>
</dbReference>
<accession>A0A4R8I8E6</accession>
<dbReference type="PROSITE" id="PS51257">
    <property type="entry name" value="PROKAR_LIPOPROTEIN"/>
    <property type="match status" value="1"/>
</dbReference>
<evidence type="ECO:0000313" key="2">
    <source>
        <dbReference type="Proteomes" id="UP000295313"/>
    </source>
</evidence>
<proteinExistence type="predicted"/>
<protein>
    <submittedName>
        <fullName evidence="1">Uncharacterized protein</fullName>
    </submittedName>
</protein>
<reference evidence="1 2" key="1">
    <citation type="submission" date="2019-03" db="EMBL/GenBank/DDBJ databases">
        <title>Genomic Encyclopedia of Type Strains, Phase III (KMG-III): the genomes of soil and plant-associated and newly described type strains.</title>
        <authorList>
            <person name="Whitman W."/>
        </authorList>
    </citation>
    <scope>NUCLEOTIDE SEQUENCE [LARGE SCALE GENOMIC DNA]</scope>
    <source>
        <strain evidence="1 2">CGMCC 1.12802</strain>
    </source>
</reference>
<dbReference type="AlphaFoldDB" id="A0A4R8I8E6"/>
<organism evidence="1 2">
    <name type="scientific">Epilithonimonas xixisoli</name>
    <dbReference type="NCBI Taxonomy" id="1476462"/>
    <lineage>
        <taxon>Bacteria</taxon>
        <taxon>Pseudomonadati</taxon>
        <taxon>Bacteroidota</taxon>
        <taxon>Flavobacteriia</taxon>
        <taxon>Flavobacteriales</taxon>
        <taxon>Weeksellaceae</taxon>
        <taxon>Chryseobacterium group</taxon>
        <taxon>Epilithonimonas</taxon>
    </lineage>
</organism>
<dbReference type="RefSeq" id="WP_133942936.1">
    <property type="nucleotide sequence ID" value="NZ_SOEO01000001.1"/>
</dbReference>